<feature type="domain" description="Zinc finger PHD-type" evidence="4">
    <location>
        <begin position="7"/>
        <end position="43"/>
    </location>
</feature>
<evidence type="ECO:0000256" key="1">
    <source>
        <dbReference type="ARBA" id="ARBA00022723"/>
    </source>
</evidence>
<keyword evidence="3" id="KW-0862">Zinc</keyword>
<dbReference type="InterPro" id="IPR011011">
    <property type="entry name" value="Znf_FYVE_PHD"/>
</dbReference>
<reference evidence="5 7" key="2">
    <citation type="journal article" date="2018" name="Plant J.">
        <title>The Physcomitrella patens chromosome-scale assembly reveals moss genome structure and evolution.</title>
        <authorList>
            <person name="Lang D."/>
            <person name="Ullrich K.K."/>
            <person name="Murat F."/>
            <person name="Fuchs J."/>
            <person name="Jenkins J."/>
            <person name="Haas F.B."/>
            <person name="Piednoel M."/>
            <person name="Gundlach H."/>
            <person name="Van Bel M."/>
            <person name="Meyberg R."/>
            <person name="Vives C."/>
            <person name="Morata J."/>
            <person name="Symeonidi A."/>
            <person name="Hiss M."/>
            <person name="Muchero W."/>
            <person name="Kamisugi Y."/>
            <person name="Saleh O."/>
            <person name="Blanc G."/>
            <person name="Decker E.L."/>
            <person name="van Gessel N."/>
            <person name="Grimwood J."/>
            <person name="Hayes R.D."/>
            <person name="Graham S.W."/>
            <person name="Gunter L.E."/>
            <person name="McDaniel S.F."/>
            <person name="Hoernstein S.N.W."/>
            <person name="Larsson A."/>
            <person name="Li F.W."/>
            <person name="Perroud P.F."/>
            <person name="Phillips J."/>
            <person name="Ranjan P."/>
            <person name="Rokshar D.S."/>
            <person name="Rothfels C.J."/>
            <person name="Schneider L."/>
            <person name="Shu S."/>
            <person name="Stevenson D.W."/>
            <person name="Thummler F."/>
            <person name="Tillich M."/>
            <person name="Villarreal Aguilar J.C."/>
            <person name="Widiez T."/>
            <person name="Wong G.K."/>
            <person name="Wymore A."/>
            <person name="Zhang Y."/>
            <person name="Zimmer A.D."/>
            <person name="Quatrano R.S."/>
            <person name="Mayer K.F.X."/>
            <person name="Goodstein D."/>
            <person name="Casacuberta J.M."/>
            <person name="Vandepoele K."/>
            <person name="Reski R."/>
            <person name="Cuming A.C."/>
            <person name="Tuskan G.A."/>
            <person name="Maumus F."/>
            <person name="Salse J."/>
            <person name="Schmutz J."/>
            <person name="Rensing S.A."/>
        </authorList>
    </citation>
    <scope>NUCLEOTIDE SEQUENCE [LARGE SCALE GENOMIC DNA]</scope>
    <source>
        <strain evidence="6 7">cv. Gransden 2004</strain>
    </source>
</reference>
<dbReference type="Gramene" id="Pp3c13_4600V3.1">
    <property type="protein sequence ID" value="Pp3c13_4600V3.1"/>
    <property type="gene ID" value="Pp3c13_4600"/>
</dbReference>
<dbReference type="AlphaFoldDB" id="A0A2K1JKS5"/>
<dbReference type="EMBL" id="ABEU02000013">
    <property type="protein sequence ID" value="PNR42154.1"/>
    <property type="molecule type" value="Genomic_DNA"/>
</dbReference>
<keyword evidence="1" id="KW-0479">Metal-binding</keyword>
<evidence type="ECO:0000313" key="7">
    <source>
        <dbReference type="Proteomes" id="UP000006727"/>
    </source>
</evidence>
<dbReference type="InterPro" id="IPR019787">
    <property type="entry name" value="Znf_PHD-finger"/>
</dbReference>
<organism evidence="5">
    <name type="scientific">Physcomitrium patens</name>
    <name type="common">Spreading-leaved earth moss</name>
    <name type="synonym">Physcomitrella patens</name>
    <dbReference type="NCBI Taxonomy" id="3218"/>
    <lineage>
        <taxon>Eukaryota</taxon>
        <taxon>Viridiplantae</taxon>
        <taxon>Streptophyta</taxon>
        <taxon>Embryophyta</taxon>
        <taxon>Bryophyta</taxon>
        <taxon>Bryophytina</taxon>
        <taxon>Bryopsida</taxon>
        <taxon>Funariidae</taxon>
        <taxon>Funariales</taxon>
        <taxon>Funariaceae</taxon>
        <taxon>Physcomitrium</taxon>
    </lineage>
</organism>
<evidence type="ECO:0000313" key="5">
    <source>
        <dbReference type="EMBL" id="PNR42154.1"/>
    </source>
</evidence>
<gene>
    <name evidence="5" type="ORF">PHYPA_016983</name>
</gene>
<dbReference type="PANTHER" id="PTHR46364">
    <property type="entry name" value="OS08G0421900 PROTEIN"/>
    <property type="match status" value="1"/>
</dbReference>
<dbReference type="SMART" id="SM00249">
    <property type="entry name" value="PHD"/>
    <property type="match status" value="1"/>
</dbReference>
<protein>
    <recommendedName>
        <fullName evidence="4">Zinc finger PHD-type domain-containing protein</fullName>
    </recommendedName>
</protein>
<keyword evidence="7" id="KW-1185">Reference proteome</keyword>
<dbReference type="STRING" id="3218.A0A2K1JKS5"/>
<sequence>MPYNPDGLMVQCEICKDWFHPSCMRFTPNQVKKMEKFVCPDCTSQPGGKKVEQSSPRRTPLPDHVKFMDRELQRNIYQQKQGTSLSLQMLNSTLLKVQQPLQSPCNKPYYPLQQPDCNDICNNVRNTSTRSRFVAKKALNLDFTILCSPGIGTNPSTRAAPTAPLMVGPEVPSYKCFRKYSTSLPVS</sequence>
<dbReference type="GO" id="GO:0008270">
    <property type="term" value="F:zinc ion binding"/>
    <property type="evidence" value="ECO:0007669"/>
    <property type="project" value="UniProtKB-KW"/>
</dbReference>
<keyword evidence="2" id="KW-0863">Zinc-finger</keyword>
<dbReference type="Pfam" id="PF00628">
    <property type="entry name" value="PHD"/>
    <property type="match status" value="1"/>
</dbReference>
<proteinExistence type="predicted"/>
<accession>A0A2K1JKS5</accession>
<evidence type="ECO:0000256" key="3">
    <source>
        <dbReference type="ARBA" id="ARBA00022833"/>
    </source>
</evidence>
<dbReference type="PaxDb" id="3218-PP1S133_46V6.1"/>
<dbReference type="EnsemblPlants" id="Pp3c13_4600V3.1">
    <property type="protein sequence ID" value="Pp3c13_4600V3.1"/>
    <property type="gene ID" value="Pp3c13_4600"/>
</dbReference>
<reference evidence="5 7" key="1">
    <citation type="journal article" date="2008" name="Science">
        <title>The Physcomitrella genome reveals evolutionary insights into the conquest of land by plants.</title>
        <authorList>
            <person name="Rensing S."/>
            <person name="Lang D."/>
            <person name="Zimmer A."/>
            <person name="Terry A."/>
            <person name="Salamov A."/>
            <person name="Shapiro H."/>
            <person name="Nishiyama T."/>
            <person name="Perroud P.-F."/>
            <person name="Lindquist E."/>
            <person name="Kamisugi Y."/>
            <person name="Tanahashi T."/>
            <person name="Sakakibara K."/>
            <person name="Fujita T."/>
            <person name="Oishi K."/>
            <person name="Shin-I T."/>
            <person name="Kuroki Y."/>
            <person name="Toyoda A."/>
            <person name="Suzuki Y."/>
            <person name="Hashimoto A."/>
            <person name="Yamaguchi K."/>
            <person name="Sugano A."/>
            <person name="Kohara Y."/>
            <person name="Fujiyama A."/>
            <person name="Anterola A."/>
            <person name="Aoki S."/>
            <person name="Ashton N."/>
            <person name="Barbazuk W.B."/>
            <person name="Barker E."/>
            <person name="Bennetzen J."/>
            <person name="Bezanilla M."/>
            <person name="Blankenship R."/>
            <person name="Cho S.H."/>
            <person name="Dutcher S."/>
            <person name="Estelle M."/>
            <person name="Fawcett J.A."/>
            <person name="Gundlach H."/>
            <person name="Hanada K."/>
            <person name="Heyl A."/>
            <person name="Hicks K.A."/>
            <person name="Hugh J."/>
            <person name="Lohr M."/>
            <person name="Mayer K."/>
            <person name="Melkozernov A."/>
            <person name="Murata T."/>
            <person name="Nelson D."/>
            <person name="Pils B."/>
            <person name="Prigge M."/>
            <person name="Reiss B."/>
            <person name="Renner T."/>
            <person name="Rombauts S."/>
            <person name="Rushton P."/>
            <person name="Sanderfoot A."/>
            <person name="Schween G."/>
            <person name="Shiu S.-H."/>
            <person name="Stueber K."/>
            <person name="Theodoulou F.L."/>
            <person name="Tu H."/>
            <person name="Van de Peer Y."/>
            <person name="Verrier P.J."/>
            <person name="Waters E."/>
            <person name="Wood A."/>
            <person name="Yang L."/>
            <person name="Cove D."/>
            <person name="Cuming A."/>
            <person name="Hasebe M."/>
            <person name="Lucas S."/>
            <person name="Mishler D.B."/>
            <person name="Reski R."/>
            <person name="Grigoriev I."/>
            <person name="Quatrano R.S."/>
            <person name="Boore J.L."/>
        </authorList>
    </citation>
    <scope>NUCLEOTIDE SEQUENCE [LARGE SCALE GENOMIC DNA]</scope>
    <source>
        <strain evidence="6 7">cv. Gransden 2004</strain>
    </source>
</reference>
<dbReference type="InterPro" id="IPR013083">
    <property type="entry name" value="Znf_RING/FYVE/PHD"/>
</dbReference>
<dbReference type="SUPFAM" id="SSF57903">
    <property type="entry name" value="FYVE/PHD zinc finger"/>
    <property type="match status" value="1"/>
</dbReference>
<dbReference type="Gene3D" id="3.30.40.10">
    <property type="entry name" value="Zinc/RING finger domain, C3HC4 (zinc finger)"/>
    <property type="match status" value="1"/>
</dbReference>
<dbReference type="Proteomes" id="UP000006727">
    <property type="component" value="Chromosome 13"/>
</dbReference>
<evidence type="ECO:0000313" key="6">
    <source>
        <dbReference type="EnsemblPlants" id="Pp3c13_4600V3.1"/>
    </source>
</evidence>
<name>A0A2K1JKS5_PHYPA</name>
<reference evidence="6" key="3">
    <citation type="submission" date="2020-12" db="UniProtKB">
        <authorList>
            <consortium name="EnsemblPlants"/>
        </authorList>
    </citation>
    <scope>IDENTIFICATION</scope>
</reference>
<dbReference type="InParanoid" id="A0A2K1JKS5"/>
<evidence type="ECO:0000259" key="4">
    <source>
        <dbReference type="SMART" id="SM00249"/>
    </source>
</evidence>
<dbReference type="InterPro" id="IPR001965">
    <property type="entry name" value="Znf_PHD"/>
</dbReference>
<evidence type="ECO:0000256" key="2">
    <source>
        <dbReference type="ARBA" id="ARBA00022771"/>
    </source>
</evidence>